<feature type="region of interest" description="Disordered" evidence="1">
    <location>
        <begin position="788"/>
        <end position="823"/>
    </location>
</feature>
<organism evidence="3 4">
    <name type="scientific">Zancudomyces culisetae</name>
    <name type="common">Gut fungus</name>
    <name type="synonym">Smittium culisetae</name>
    <dbReference type="NCBI Taxonomy" id="1213189"/>
    <lineage>
        <taxon>Eukaryota</taxon>
        <taxon>Fungi</taxon>
        <taxon>Fungi incertae sedis</taxon>
        <taxon>Zoopagomycota</taxon>
        <taxon>Kickxellomycotina</taxon>
        <taxon>Harpellomycetes</taxon>
        <taxon>Harpellales</taxon>
        <taxon>Legeriomycetaceae</taxon>
        <taxon>Zancudomyces</taxon>
    </lineage>
</organism>
<dbReference type="Gene3D" id="1.20.5.170">
    <property type="match status" value="1"/>
</dbReference>
<feature type="domain" description="BZIP" evidence="2">
    <location>
        <begin position="502"/>
        <end position="565"/>
    </location>
</feature>
<dbReference type="Proteomes" id="UP000188320">
    <property type="component" value="Unassembled WGS sequence"/>
</dbReference>
<dbReference type="SMART" id="SM00338">
    <property type="entry name" value="BRLZ"/>
    <property type="match status" value="1"/>
</dbReference>
<feature type="compositionally biased region" description="Polar residues" evidence="1">
    <location>
        <begin position="71"/>
        <end position="90"/>
    </location>
</feature>
<dbReference type="GO" id="GO:0003700">
    <property type="term" value="F:DNA-binding transcription factor activity"/>
    <property type="evidence" value="ECO:0007669"/>
    <property type="project" value="InterPro"/>
</dbReference>
<dbReference type="Pfam" id="PF00170">
    <property type="entry name" value="bZIP_1"/>
    <property type="match status" value="1"/>
</dbReference>
<name>A0A1R1PKR1_ZANCU</name>
<comment type="caution">
    <text evidence="3">The sequence shown here is derived from an EMBL/GenBank/DDBJ whole genome shotgun (WGS) entry which is preliminary data.</text>
</comment>
<reference evidence="4" key="1">
    <citation type="submission" date="2017-01" db="EMBL/GenBank/DDBJ databases">
        <authorList>
            <person name="Wang Y."/>
            <person name="White M."/>
            <person name="Kvist S."/>
            <person name="Moncalvo J.-M."/>
        </authorList>
    </citation>
    <scope>NUCLEOTIDE SEQUENCE [LARGE SCALE GENOMIC DNA]</scope>
    <source>
        <strain evidence="4">COL-18-3</strain>
    </source>
</reference>
<evidence type="ECO:0000259" key="2">
    <source>
        <dbReference type="PROSITE" id="PS50217"/>
    </source>
</evidence>
<feature type="compositionally biased region" description="Basic and acidic residues" evidence="1">
    <location>
        <begin position="575"/>
        <end position="592"/>
    </location>
</feature>
<evidence type="ECO:0000313" key="4">
    <source>
        <dbReference type="Proteomes" id="UP000188320"/>
    </source>
</evidence>
<dbReference type="AlphaFoldDB" id="A0A1R1PKR1"/>
<dbReference type="InterPro" id="IPR046347">
    <property type="entry name" value="bZIP_sf"/>
</dbReference>
<feature type="region of interest" description="Disordered" evidence="1">
    <location>
        <begin position="47"/>
        <end position="90"/>
    </location>
</feature>
<feature type="region of interest" description="Disordered" evidence="1">
    <location>
        <begin position="292"/>
        <end position="312"/>
    </location>
</feature>
<dbReference type="InterPro" id="IPR004827">
    <property type="entry name" value="bZIP"/>
</dbReference>
<dbReference type="OrthoDB" id="674948at2759"/>
<feature type="region of interest" description="Disordered" evidence="1">
    <location>
        <begin position="561"/>
        <end position="592"/>
    </location>
</feature>
<evidence type="ECO:0000256" key="1">
    <source>
        <dbReference type="SAM" id="MobiDB-lite"/>
    </source>
</evidence>
<evidence type="ECO:0000313" key="3">
    <source>
        <dbReference type="EMBL" id="OMH81546.1"/>
    </source>
</evidence>
<protein>
    <recommendedName>
        <fullName evidence="2">BZIP domain-containing protein</fullName>
    </recommendedName>
</protein>
<sequence length="912" mass="101089">MNTTKKRTYTKRAKADTNKFKVEAPVEMGVYDQVTMEAQHNLGTIKDENKPVATKGARKTQRVPKERGKYNTKQSKKASNTNVLDSNGYTETFNNPLEQGYPKVVKNDSYVCPSSIEKNMYSNTEKIGFEQLGVIEGMSWADCLNPSVQLPSWTNSSPLSQGTSVLYNNNEGVSGQGYCSGQASETVGGVLMKNVVDTLDYLINAQGTGFEGVFGEGGYRSNEMDMVSFDVEDAKYKEKVCGHSAPENMVDSWIKQFINPDAVICDAQPSGLIEPVDTEKFVDSLDELGAGKKTKKAATKPVKERKPRVKNVDEEKAVIKKEGVTQRKSRKNKKTAEKAKGGPDEIVIKAEEEDEEEELLMPISKRMRISKEESVEDRGCSQELGRMDVIGVANNGNTSEKEYATVGQDCLMGSSLSNLANAQQGAKFTTILPRAELLGESKPVIKVEDVSNKSISEFLKASSQINREIGMQQSNGVVEQSDKGAIKKTGGSRQNVTPEQVAAKRQERLIKNRAAALLSRKKRREHMDNLELSVRRLEEENKQLRLRLEETEGLLEKINEQKQEQEQGQEQGQEQEQKNEQEQKPKFKPEIHTGKNEVVQKCLFVENEHSQSEFDPHAPRQKFVGSVLMAFLFSITMLCMPQTFEPTVSRLSSTGDHTTLNFPTSPTLCLRPSLSPALENRLNTLIECKQQQQQQQQQPNAPQLMIRMCRSISEFTKRVIPKSPVQIALPATPNCSSYIDSDPNSQLSEITSPLLTSRIFPSKSLDHSQIQTDSAPLHVIHRDFSSPQSTIDFSSSPPSSSSSSSSSDQFNSPPSSPNSGLTAVSTAASISASRINYLSCHRNRRQSLHSRSRSFVPVDSELIYRWSADVGQLSCNPVIHPESTPSHSNPIPYGSNMDPPANNRAPYSVSSN</sequence>
<keyword evidence="4" id="KW-1185">Reference proteome</keyword>
<dbReference type="CDD" id="cd14812">
    <property type="entry name" value="bZIP_u3"/>
    <property type="match status" value="1"/>
</dbReference>
<feature type="compositionally biased region" description="Low complexity" evidence="1">
    <location>
        <begin position="792"/>
        <end position="823"/>
    </location>
</feature>
<accession>A0A1R1PKR1</accession>
<feature type="region of interest" description="Disordered" evidence="1">
    <location>
        <begin position="475"/>
        <end position="507"/>
    </location>
</feature>
<dbReference type="SUPFAM" id="SSF57959">
    <property type="entry name" value="Leucine zipper domain"/>
    <property type="match status" value="1"/>
</dbReference>
<dbReference type="PROSITE" id="PS50217">
    <property type="entry name" value="BZIP"/>
    <property type="match status" value="1"/>
</dbReference>
<feature type="region of interest" description="Disordered" evidence="1">
    <location>
        <begin position="323"/>
        <end position="342"/>
    </location>
</feature>
<feature type="compositionally biased region" description="Basic residues" evidence="1">
    <location>
        <begin position="292"/>
        <end position="309"/>
    </location>
</feature>
<gene>
    <name evidence="3" type="ORF">AX774_g4996</name>
</gene>
<dbReference type="EMBL" id="LSSK01000871">
    <property type="protein sequence ID" value="OMH81546.1"/>
    <property type="molecule type" value="Genomic_DNA"/>
</dbReference>
<proteinExistence type="predicted"/>
<feature type="region of interest" description="Disordered" evidence="1">
    <location>
        <begin position="877"/>
        <end position="912"/>
    </location>
</feature>